<dbReference type="AlphaFoldDB" id="A0A8H4QLJ1"/>
<dbReference type="PANTHER" id="PTHR10039">
    <property type="entry name" value="AMELOGENIN"/>
    <property type="match status" value="1"/>
</dbReference>
<organism evidence="3 4">
    <name type="scientific">Agrocybe pediades</name>
    <dbReference type="NCBI Taxonomy" id="84607"/>
    <lineage>
        <taxon>Eukaryota</taxon>
        <taxon>Fungi</taxon>
        <taxon>Dikarya</taxon>
        <taxon>Basidiomycota</taxon>
        <taxon>Agaricomycotina</taxon>
        <taxon>Agaricomycetes</taxon>
        <taxon>Agaricomycetidae</taxon>
        <taxon>Agaricales</taxon>
        <taxon>Agaricineae</taxon>
        <taxon>Strophariaceae</taxon>
        <taxon>Agrocybe</taxon>
    </lineage>
</organism>
<dbReference type="InterPro" id="IPR035892">
    <property type="entry name" value="C2_domain_sf"/>
</dbReference>
<reference evidence="3 4" key="1">
    <citation type="submission" date="2019-12" db="EMBL/GenBank/DDBJ databases">
        <authorList>
            <person name="Floudas D."/>
            <person name="Bentzer J."/>
            <person name="Ahren D."/>
            <person name="Johansson T."/>
            <person name="Persson P."/>
            <person name="Tunlid A."/>
        </authorList>
    </citation>
    <scope>NUCLEOTIDE SEQUENCE [LARGE SCALE GENOMIC DNA]</scope>
    <source>
        <strain evidence="3 4">CBS 102.39</strain>
    </source>
</reference>
<dbReference type="Pfam" id="PF24883">
    <property type="entry name" value="NPHP3_N"/>
    <property type="match status" value="1"/>
</dbReference>
<dbReference type="Gene3D" id="3.40.50.300">
    <property type="entry name" value="P-loop containing nucleotide triphosphate hydrolases"/>
    <property type="match status" value="1"/>
</dbReference>
<dbReference type="InterPro" id="IPR027417">
    <property type="entry name" value="P-loop_NTPase"/>
</dbReference>
<feature type="domain" description="AAA+ ATPase" evidence="2">
    <location>
        <begin position="409"/>
        <end position="585"/>
    </location>
</feature>
<proteinExistence type="predicted"/>
<dbReference type="SUPFAM" id="SSF52540">
    <property type="entry name" value="P-loop containing nucleoside triphosphate hydrolases"/>
    <property type="match status" value="1"/>
</dbReference>
<evidence type="ECO:0000256" key="1">
    <source>
        <dbReference type="ARBA" id="ARBA00022737"/>
    </source>
</evidence>
<evidence type="ECO:0000259" key="2">
    <source>
        <dbReference type="SMART" id="SM00382"/>
    </source>
</evidence>
<evidence type="ECO:0000313" key="3">
    <source>
        <dbReference type="EMBL" id="KAF4612895.1"/>
    </source>
</evidence>
<dbReference type="SMART" id="SM00382">
    <property type="entry name" value="AAA"/>
    <property type="match status" value="1"/>
</dbReference>
<accession>A0A8H4QLJ1</accession>
<keyword evidence="4" id="KW-1185">Reference proteome</keyword>
<protein>
    <recommendedName>
        <fullName evidence="2">AAA+ ATPase domain-containing protein</fullName>
    </recommendedName>
</protein>
<dbReference type="Gene3D" id="2.60.40.150">
    <property type="entry name" value="C2 domain"/>
    <property type="match status" value="1"/>
</dbReference>
<sequence>MTLWTQIEHLSMYSRYSLVLLSLQSTYRKSMQMIANVDGMVDIEVTVVGGRDFVNSHSLLSNPSYCLALKLNGEDKRTERGGKGNKTQKWDQKFVFAANIDSALHVDVLCIHSHIREDHAIGEADIGIFTTERNKDVEIAIHRKAKRSEEKIASGHITLHLRVAFPVTFTVQESKAGLRSLSHLNQMSKAVEIMNKIDGQQLAPAWSCLISCLDTVSSYAEKISELDSRAAVAVSAVAFMVQVLVKQIERDEKVEKLGVIMADLYTYVRDSIEINKILTYQKTLDKVLTQTTECAYFIADYRKVKLFAQRAVVNIVSNADDMIAQFEASFGELKISLILGSSLQTAVVSYRILQTVENIESLIHINNLPYLKNVGWDSGRTCLRGTRQELVDEILQWTSSSSSVNQTSAKHIYVLAGPPGCGKSTLGHTIAQAFREQKRLAASLFLQGHSGPTVNSQRVSSSIIHQLAGYNTAIKARITEALQSDPYLATADIGQQFPRLLIGAVDSGGTKDDVALAMIGPTLIVLDGLHEISEKREQNRILTAIADYFVRLPPNFRLLLTSQRGDMVAEVLGRISEHCEFRDITFDTPGGEPTEEFMTTSLERLASKIPELGEKYPLEELHQSLMERSMGVQTWIDTLLRFLFFCHDHKESFPEACNTVQQILSTSFPLSKEDAMDNLYRVICSSLPYPTRLVKDLLLTFIHSPEALSLSDAHKLISLACSLHDAVGTNRSHCPILQAMQALGFVIQKGRTQNGESLFRLSPAFLDFLTNKRRCHGTALFLDAAEVCRVAVMRIKTMDDELGPYLRKASENEIISFPPDYPPDDLQYACLTWVFCVELCGVGCMALTSDYSLLLTTLEQFMAENIINWTHFLTIMGQEAALDSKRVQEISLQRLENWLMHHLSSASIAAFESRLNRLLKDTRRIMFPRDTRHTMSLRRTHTTFRSSAHSLARLKMLFLDSLRK</sequence>
<dbReference type="Proteomes" id="UP000521872">
    <property type="component" value="Unassembled WGS sequence"/>
</dbReference>
<keyword evidence="1" id="KW-0677">Repeat</keyword>
<dbReference type="InterPro" id="IPR056884">
    <property type="entry name" value="NPHP3-like_N"/>
</dbReference>
<gene>
    <name evidence="3" type="ORF">D9613_011117</name>
</gene>
<dbReference type="PANTHER" id="PTHR10039:SF14">
    <property type="entry name" value="NACHT DOMAIN-CONTAINING PROTEIN"/>
    <property type="match status" value="1"/>
</dbReference>
<evidence type="ECO:0000313" key="4">
    <source>
        <dbReference type="Proteomes" id="UP000521872"/>
    </source>
</evidence>
<dbReference type="EMBL" id="JAACJL010000046">
    <property type="protein sequence ID" value="KAF4612895.1"/>
    <property type="molecule type" value="Genomic_DNA"/>
</dbReference>
<dbReference type="SUPFAM" id="SSF49562">
    <property type="entry name" value="C2 domain (Calcium/lipid-binding domain, CaLB)"/>
    <property type="match status" value="1"/>
</dbReference>
<dbReference type="InterPro" id="IPR003593">
    <property type="entry name" value="AAA+_ATPase"/>
</dbReference>
<comment type="caution">
    <text evidence="3">The sequence shown here is derived from an EMBL/GenBank/DDBJ whole genome shotgun (WGS) entry which is preliminary data.</text>
</comment>
<name>A0A8H4QLJ1_9AGAR</name>